<protein>
    <submittedName>
        <fullName evidence="2">Beta-lactamase class C and other penicillin binding protein</fullName>
    </submittedName>
</protein>
<dbReference type="PANTHER" id="PTHR43283">
    <property type="entry name" value="BETA-LACTAMASE-RELATED"/>
    <property type="match status" value="1"/>
</dbReference>
<gene>
    <name evidence="2" type="ORF">KT71_05712</name>
</gene>
<dbReference type="PANTHER" id="PTHR43283:SF7">
    <property type="entry name" value="BETA-LACTAMASE-RELATED DOMAIN-CONTAINING PROTEIN"/>
    <property type="match status" value="1"/>
</dbReference>
<dbReference type="OrthoDB" id="119951at2"/>
<dbReference type="eggNOG" id="COG1680">
    <property type="taxonomic scope" value="Bacteria"/>
</dbReference>
<dbReference type="SUPFAM" id="SSF56601">
    <property type="entry name" value="beta-lactamase/transpeptidase-like"/>
    <property type="match status" value="1"/>
</dbReference>
<feature type="domain" description="Beta-lactamase-related" evidence="1">
    <location>
        <begin position="144"/>
        <end position="416"/>
    </location>
</feature>
<dbReference type="STRING" id="314285.KT71_05712"/>
<dbReference type="RefSeq" id="WP_008293561.1">
    <property type="nucleotide sequence ID" value="NZ_CM002299.1"/>
</dbReference>
<dbReference type="AlphaFoldDB" id="A4AC46"/>
<dbReference type="InterPro" id="IPR012338">
    <property type="entry name" value="Beta-lactam/transpept-like"/>
</dbReference>
<comment type="caution">
    <text evidence="2">The sequence shown here is derived from an EMBL/GenBank/DDBJ whole genome shotgun (WGS) entry which is preliminary data.</text>
</comment>
<reference evidence="2 3" key="1">
    <citation type="journal article" date="2007" name="Proc. Natl. Acad. Sci. U.S.A.">
        <title>Characterization of a marine gammaproteobacterium capable of aerobic anoxygenic photosynthesis.</title>
        <authorList>
            <person name="Fuchs B.M."/>
            <person name="Spring S."/>
            <person name="Teeling H."/>
            <person name="Quast C."/>
            <person name="Wulf J."/>
            <person name="Schattenhofer M."/>
            <person name="Yan S."/>
            <person name="Ferriera S."/>
            <person name="Johnson J."/>
            <person name="Glockner F.O."/>
            <person name="Amann R."/>
        </authorList>
    </citation>
    <scope>NUCLEOTIDE SEQUENCE [LARGE SCALE GENOMIC DNA]</scope>
    <source>
        <strain evidence="2">KT71</strain>
    </source>
</reference>
<dbReference type="EMBL" id="AAOA02000006">
    <property type="protein sequence ID" value="EAQ96496.1"/>
    <property type="molecule type" value="Genomic_DNA"/>
</dbReference>
<dbReference type="Pfam" id="PF00144">
    <property type="entry name" value="Beta-lactamase"/>
    <property type="match status" value="1"/>
</dbReference>
<organism evidence="2 3">
    <name type="scientific">Congregibacter litoralis KT71</name>
    <dbReference type="NCBI Taxonomy" id="314285"/>
    <lineage>
        <taxon>Bacteria</taxon>
        <taxon>Pseudomonadati</taxon>
        <taxon>Pseudomonadota</taxon>
        <taxon>Gammaproteobacteria</taxon>
        <taxon>Cellvibrionales</taxon>
        <taxon>Halieaceae</taxon>
        <taxon>Congregibacter</taxon>
    </lineage>
</organism>
<reference evidence="2 3" key="2">
    <citation type="journal article" date="2009" name="PLoS ONE">
        <title>The photosynthetic apparatus and its regulation in the aerobic gammaproteobacterium Congregibacter litoralis gen. nov., sp. nov.</title>
        <authorList>
            <person name="Spring S."/>
            <person name="Lunsdorf H."/>
            <person name="Fuchs B.M."/>
            <person name="Tindall B.J."/>
        </authorList>
    </citation>
    <scope>NUCLEOTIDE SEQUENCE [LARGE SCALE GENOMIC DNA]</scope>
    <source>
        <strain evidence="2">KT71</strain>
    </source>
</reference>
<dbReference type="Gene3D" id="3.40.710.10">
    <property type="entry name" value="DD-peptidase/beta-lactamase superfamily"/>
    <property type="match status" value="1"/>
</dbReference>
<evidence type="ECO:0000313" key="3">
    <source>
        <dbReference type="Proteomes" id="UP000019205"/>
    </source>
</evidence>
<evidence type="ECO:0000313" key="2">
    <source>
        <dbReference type="EMBL" id="EAQ96496.1"/>
    </source>
</evidence>
<sequence length="442" mass="47500">MKKIIPVLSLGLLLTLLFGVWTARDAMKVAVGYSAKQVCSGVFLSGLSAEFVQDRDVNPNMAILGPLLGALDITVDQEQGLVSASLLGVDAQAVHLSGRGCTLNGPGEGAPPLSVAAADESGPGVPAPWRPAVEAAFAEPEASTGARNTYALLVARQGELLLEAYASPITAGTRLQGWSMNKSLMATWIGMQTERGLIDPAQPLAVLLADDPKRPDLDPTLTLLHLLQMESGLDFVEVYGPGSDVTKMLYTAPAMWEIPAGKPQAYPPGEHFSYSSGDTVFASYLWQKTLKEPFEAWIAREFTAPLGMNSLVAEADASGVQVGSSYVYLTARDWLKAGQLWLDAWHGRSELLSQRWLRDSVTARPSDEKGRYGRGFWLNTDGVVFEGLPENLFYAGGHAGQFVVVIPEWETVVVRLGLTGAGVDKGMHEFLLSLAKLRSPAF</sequence>
<dbReference type="InterPro" id="IPR050789">
    <property type="entry name" value="Diverse_Enzym_Activities"/>
</dbReference>
<dbReference type="Proteomes" id="UP000019205">
    <property type="component" value="Chromosome"/>
</dbReference>
<dbReference type="HOGENOM" id="CLU_030169_5_1_6"/>
<name>A4AC46_9GAMM</name>
<accession>A4AC46</accession>
<keyword evidence="3" id="KW-1185">Reference proteome</keyword>
<evidence type="ECO:0000259" key="1">
    <source>
        <dbReference type="Pfam" id="PF00144"/>
    </source>
</evidence>
<proteinExistence type="predicted"/>
<dbReference type="InterPro" id="IPR001466">
    <property type="entry name" value="Beta-lactam-related"/>
</dbReference>